<name>A0AAF0RE93_SOLVR</name>
<dbReference type="AlphaFoldDB" id="A0AAF0RE93"/>
<sequence>MAKSSRGYPPLLPSKPIEFKYKSLLLKIKHPTPINFDSD</sequence>
<reference evidence="1" key="1">
    <citation type="submission" date="2023-08" db="EMBL/GenBank/DDBJ databases">
        <title>A de novo genome assembly of Solanum verrucosum Schlechtendal, a Mexican diploid species geographically isolated from the other diploid A-genome species in potato relatives.</title>
        <authorList>
            <person name="Hosaka K."/>
        </authorList>
    </citation>
    <scope>NUCLEOTIDE SEQUENCE</scope>
    <source>
        <tissue evidence="1">Young leaves</tissue>
    </source>
</reference>
<protein>
    <submittedName>
        <fullName evidence="1">Uncharacterized protein</fullName>
    </submittedName>
</protein>
<dbReference type="Proteomes" id="UP001234989">
    <property type="component" value="Chromosome 7"/>
</dbReference>
<proteinExistence type="predicted"/>
<evidence type="ECO:0000313" key="1">
    <source>
        <dbReference type="EMBL" id="WMV37234.1"/>
    </source>
</evidence>
<keyword evidence="2" id="KW-1185">Reference proteome</keyword>
<dbReference type="EMBL" id="CP133618">
    <property type="protein sequence ID" value="WMV37234.1"/>
    <property type="molecule type" value="Genomic_DNA"/>
</dbReference>
<gene>
    <name evidence="1" type="ORF">MTR67_030619</name>
</gene>
<evidence type="ECO:0000313" key="2">
    <source>
        <dbReference type="Proteomes" id="UP001234989"/>
    </source>
</evidence>
<accession>A0AAF0RE93</accession>
<organism evidence="1 2">
    <name type="scientific">Solanum verrucosum</name>
    <dbReference type="NCBI Taxonomy" id="315347"/>
    <lineage>
        <taxon>Eukaryota</taxon>
        <taxon>Viridiplantae</taxon>
        <taxon>Streptophyta</taxon>
        <taxon>Embryophyta</taxon>
        <taxon>Tracheophyta</taxon>
        <taxon>Spermatophyta</taxon>
        <taxon>Magnoliopsida</taxon>
        <taxon>eudicotyledons</taxon>
        <taxon>Gunneridae</taxon>
        <taxon>Pentapetalae</taxon>
        <taxon>asterids</taxon>
        <taxon>lamiids</taxon>
        <taxon>Solanales</taxon>
        <taxon>Solanaceae</taxon>
        <taxon>Solanoideae</taxon>
        <taxon>Solaneae</taxon>
        <taxon>Solanum</taxon>
    </lineage>
</organism>